<reference evidence="2" key="1">
    <citation type="journal article" date="2019" name="Int. J. Syst. Evol. Microbiol.">
        <title>The Global Catalogue of Microorganisms (GCM) 10K type strain sequencing project: providing services to taxonomists for standard genome sequencing and annotation.</title>
        <authorList>
            <consortium name="The Broad Institute Genomics Platform"/>
            <consortium name="The Broad Institute Genome Sequencing Center for Infectious Disease"/>
            <person name="Wu L."/>
            <person name="Ma J."/>
        </authorList>
    </citation>
    <scope>NUCLEOTIDE SEQUENCE [LARGE SCALE GENOMIC DNA]</scope>
    <source>
        <strain evidence="2">JCM 13006</strain>
    </source>
</reference>
<keyword evidence="2" id="KW-1185">Reference proteome</keyword>
<accession>A0ABP9DE64</accession>
<comment type="caution">
    <text evidence="1">The sequence shown here is derived from an EMBL/GenBank/DDBJ whole genome shotgun (WGS) entry which is preliminary data.</text>
</comment>
<protein>
    <recommendedName>
        <fullName evidence="3">Transposase</fullName>
    </recommendedName>
</protein>
<gene>
    <name evidence="1" type="ORF">GCM10023235_09310</name>
</gene>
<evidence type="ECO:0008006" key="3">
    <source>
        <dbReference type="Google" id="ProtNLM"/>
    </source>
</evidence>
<organism evidence="1 2">
    <name type="scientific">Kitasatospora terrestris</name>
    <dbReference type="NCBI Taxonomy" id="258051"/>
    <lineage>
        <taxon>Bacteria</taxon>
        <taxon>Bacillati</taxon>
        <taxon>Actinomycetota</taxon>
        <taxon>Actinomycetes</taxon>
        <taxon>Kitasatosporales</taxon>
        <taxon>Streptomycetaceae</taxon>
        <taxon>Kitasatospora</taxon>
    </lineage>
</organism>
<dbReference type="Proteomes" id="UP001501752">
    <property type="component" value="Unassembled WGS sequence"/>
</dbReference>
<dbReference type="EMBL" id="BAABIS010000001">
    <property type="protein sequence ID" value="GAA4836537.1"/>
    <property type="molecule type" value="Genomic_DNA"/>
</dbReference>
<name>A0ABP9DE64_9ACTN</name>
<evidence type="ECO:0000313" key="1">
    <source>
        <dbReference type="EMBL" id="GAA4836537.1"/>
    </source>
</evidence>
<sequence length="77" mass="8386">MRWRRIVQGRIGGAAPSRGHLPGMRPAQGCAVSRKLCAAELSQVRWTSWTELVAAVVATARHLALCRATKCWAPFAS</sequence>
<evidence type="ECO:0000313" key="2">
    <source>
        <dbReference type="Proteomes" id="UP001501752"/>
    </source>
</evidence>
<proteinExistence type="predicted"/>